<protein>
    <submittedName>
        <fullName evidence="3">Serpin-zx</fullName>
    </submittedName>
</protein>
<dbReference type="GO" id="GO:0005615">
    <property type="term" value="C:extracellular space"/>
    <property type="evidence" value="ECO:0007669"/>
    <property type="project" value="InterPro"/>
</dbReference>
<gene>
    <name evidence="3" type="ORF">PHJA_000457600</name>
</gene>
<dbReference type="OrthoDB" id="1063785at2759"/>
<dbReference type="PANTHER" id="PTHR11461:SF211">
    <property type="entry name" value="GH10112P-RELATED"/>
    <property type="match status" value="1"/>
</dbReference>
<dbReference type="GO" id="GO:0004867">
    <property type="term" value="F:serine-type endopeptidase inhibitor activity"/>
    <property type="evidence" value="ECO:0007669"/>
    <property type="project" value="InterPro"/>
</dbReference>
<proteinExistence type="inferred from homology"/>
<feature type="domain" description="Serpin" evidence="2">
    <location>
        <begin position="51"/>
        <end position="119"/>
    </location>
</feature>
<dbReference type="SUPFAM" id="SSF56574">
    <property type="entry name" value="Serpins"/>
    <property type="match status" value="1"/>
</dbReference>
<dbReference type="InterPro" id="IPR036186">
    <property type="entry name" value="Serpin_sf"/>
</dbReference>
<accession>A0A830BAS9</accession>
<dbReference type="InterPro" id="IPR000215">
    <property type="entry name" value="Serpin_fam"/>
</dbReference>
<dbReference type="Proteomes" id="UP000653305">
    <property type="component" value="Unassembled WGS sequence"/>
</dbReference>
<sequence length="190" mass="21645">MTKFERHRGCHGSRCTCTSDARDGLPALVDKFGSVFGFIQNHLPGWPVSVRDFRVPKFKISLGFEATEVLQGQGLVLPFSPDGLTKMVENGKGLKISCFFHNSCIEVDEQGTEAAAALACLYVRSLDYLSYDLRGRQLSTWCYTHLQVTRHYMTRRPELIRSLSIIPPQFECDERKNRDLISKPNKELMR</sequence>
<dbReference type="Gene3D" id="2.30.39.10">
    <property type="entry name" value="Alpha-1-antitrypsin, domain 1"/>
    <property type="match status" value="1"/>
</dbReference>
<dbReference type="AlphaFoldDB" id="A0A830BAS9"/>
<comment type="caution">
    <text evidence="3">The sequence shown here is derived from an EMBL/GenBank/DDBJ whole genome shotgun (WGS) entry which is preliminary data.</text>
</comment>
<name>A0A830BAS9_9LAMI</name>
<reference evidence="3" key="1">
    <citation type="submission" date="2020-07" db="EMBL/GenBank/DDBJ databases">
        <title>Ethylene signaling mediates host invasion by parasitic plants.</title>
        <authorList>
            <person name="Yoshida S."/>
        </authorList>
    </citation>
    <scope>NUCLEOTIDE SEQUENCE</scope>
    <source>
        <strain evidence="3">Okayama</strain>
    </source>
</reference>
<dbReference type="Gene3D" id="6.20.40.10">
    <property type="match status" value="1"/>
</dbReference>
<comment type="similarity">
    <text evidence="1">Belongs to the serpin family.</text>
</comment>
<keyword evidence="4" id="KW-1185">Reference proteome</keyword>
<dbReference type="EMBL" id="BMAC01000058">
    <property type="protein sequence ID" value="GFP83142.1"/>
    <property type="molecule type" value="Genomic_DNA"/>
</dbReference>
<evidence type="ECO:0000313" key="4">
    <source>
        <dbReference type="Proteomes" id="UP000653305"/>
    </source>
</evidence>
<evidence type="ECO:0000256" key="1">
    <source>
        <dbReference type="ARBA" id="ARBA00009500"/>
    </source>
</evidence>
<evidence type="ECO:0000259" key="2">
    <source>
        <dbReference type="Pfam" id="PF00079"/>
    </source>
</evidence>
<dbReference type="PANTHER" id="PTHR11461">
    <property type="entry name" value="SERINE PROTEASE INHIBITOR, SERPIN"/>
    <property type="match status" value="1"/>
</dbReference>
<dbReference type="InterPro" id="IPR042185">
    <property type="entry name" value="Serpin_sf_2"/>
</dbReference>
<dbReference type="InterPro" id="IPR023796">
    <property type="entry name" value="Serpin_dom"/>
</dbReference>
<evidence type="ECO:0000313" key="3">
    <source>
        <dbReference type="EMBL" id="GFP83142.1"/>
    </source>
</evidence>
<organism evidence="3 4">
    <name type="scientific">Phtheirospermum japonicum</name>
    <dbReference type="NCBI Taxonomy" id="374723"/>
    <lineage>
        <taxon>Eukaryota</taxon>
        <taxon>Viridiplantae</taxon>
        <taxon>Streptophyta</taxon>
        <taxon>Embryophyta</taxon>
        <taxon>Tracheophyta</taxon>
        <taxon>Spermatophyta</taxon>
        <taxon>Magnoliopsida</taxon>
        <taxon>eudicotyledons</taxon>
        <taxon>Gunneridae</taxon>
        <taxon>Pentapetalae</taxon>
        <taxon>asterids</taxon>
        <taxon>lamiids</taxon>
        <taxon>Lamiales</taxon>
        <taxon>Orobanchaceae</taxon>
        <taxon>Orobanchaceae incertae sedis</taxon>
        <taxon>Phtheirospermum</taxon>
    </lineage>
</organism>
<dbReference type="Pfam" id="PF00079">
    <property type="entry name" value="Serpin"/>
    <property type="match status" value="1"/>
</dbReference>